<dbReference type="EMBL" id="FNVO01000010">
    <property type="protein sequence ID" value="SEG74217.1"/>
    <property type="molecule type" value="Genomic_DNA"/>
</dbReference>
<accession>A0A1H6CN84</accession>
<evidence type="ECO:0000313" key="2">
    <source>
        <dbReference type="Proteomes" id="UP000236723"/>
    </source>
</evidence>
<dbReference type="Gene3D" id="1.10.260.40">
    <property type="entry name" value="lambda repressor-like DNA-binding domains"/>
    <property type="match status" value="1"/>
</dbReference>
<organism evidence="1 2">
    <name type="scientific">Thermomonospora echinospora</name>
    <dbReference type="NCBI Taxonomy" id="1992"/>
    <lineage>
        <taxon>Bacteria</taxon>
        <taxon>Bacillati</taxon>
        <taxon>Actinomycetota</taxon>
        <taxon>Actinomycetes</taxon>
        <taxon>Streptosporangiales</taxon>
        <taxon>Thermomonosporaceae</taxon>
        <taxon>Thermomonospora</taxon>
    </lineage>
</organism>
<name>A0A1H6CN84_9ACTN</name>
<dbReference type="SUPFAM" id="SSF47413">
    <property type="entry name" value="lambda repressor-like DNA-binding domains"/>
    <property type="match status" value="1"/>
</dbReference>
<dbReference type="AlphaFoldDB" id="A0A1H6CN84"/>
<sequence length="215" mass="23844">MSRRLIELEAEVADWLEQLLTAQFAAVAFAMHLIAAYGALRADPRVQYLGNRFHPMNVMRFYLDTEPMGLSYWCAPERRTVILTVWRVSRICEAAEAARARQALHRCAGHLPHPHDQHHNWAELSARRMLEPGAADSYRQAAAAHVFGQAVHLQRARHHLSVEELAAAADTTDSLINRCEVGGLPPTTPLAARIAAALSCEQLLTRPLDPPAVPA</sequence>
<dbReference type="Proteomes" id="UP000236723">
    <property type="component" value="Unassembled WGS sequence"/>
</dbReference>
<protein>
    <recommendedName>
        <fullName evidence="3">Helix-turn-helix domain-containing protein</fullName>
    </recommendedName>
</protein>
<dbReference type="RefSeq" id="WP_200827402.1">
    <property type="nucleotide sequence ID" value="NZ_FNVO01000010.1"/>
</dbReference>
<gene>
    <name evidence="1" type="ORF">SAMN04489712_110201</name>
</gene>
<keyword evidence="2" id="KW-1185">Reference proteome</keyword>
<proteinExistence type="predicted"/>
<dbReference type="InterPro" id="IPR001387">
    <property type="entry name" value="Cro/C1-type_HTH"/>
</dbReference>
<reference evidence="2" key="1">
    <citation type="submission" date="2016-10" db="EMBL/GenBank/DDBJ databases">
        <authorList>
            <person name="Varghese N."/>
            <person name="Submissions S."/>
        </authorList>
    </citation>
    <scope>NUCLEOTIDE SEQUENCE [LARGE SCALE GENOMIC DNA]</scope>
    <source>
        <strain evidence="2">DSM 43163</strain>
    </source>
</reference>
<evidence type="ECO:0000313" key="1">
    <source>
        <dbReference type="EMBL" id="SEG74217.1"/>
    </source>
</evidence>
<dbReference type="CDD" id="cd00093">
    <property type="entry name" value="HTH_XRE"/>
    <property type="match status" value="1"/>
</dbReference>
<evidence type="ECO:0008006" key="3">
    <source>
        <dbReference type="Google" id="ProtNLM"/>
    </source>
</evidence>
<dbReference type="InterPro" id="IPR010982">
    <property type="entry name" value="Lambda_DNA-bd_dom_sf"/>
</dbReference>
<dbReference type="GO" id="GO:0003677">
    <property type="term" value="F:DNA binding"/>
    <property type="evidence" value="ECO:0007669"/>
    <property type="project" value="InterPro"/>
</dbReference>